<evidence type="ECO:0008006" key="3">
    <source>
        <dbReference type="Google" id="ProtNLM"/>
    </source>
</evidence>
<dbReference type="Gene3D" id="2.180.10.10">
    <property type="entry name" value="RHS repeat-associated core"/>
    <property type="match status" value="1"/>
</dbReference>
<proteinExistence type="predicted"/>
<accession>A0A2N9JK61</accession>
<dbReference type="AlphaFoldDB" id="A0A2N9JK61"/>
<dbReference type="Proteomes" id="UP000238164">
    <property type="component" value="Chromosome 1"/>
</dbReference>
<protein>
    <recommendedName>
        <fullName evidence="3">YD repeat-containing protein</fullName>
    </recommendedName>
</protein>
<reference evidence="1 2" key="1">
    <citation type="submission" date="2018-02" db="EMBL/GenBank/DDBJ databases">
        <authorList>
            <person name="Cohen D.B."/>
            <person name="Kent A.D."/>
        </authorList>
    </citation>
    <scope>NUCLEOTIDE SEQUENCE [LARGE SCALE GENOMIC DNA]</scope>
    <source>
        <strain evidence="1">1</strain>
    </source>
</reference>
<sequence length="147" mass="16236">MYAYLEWGTLSAMVFGTHTGHYSMSSFTTDPLTLRMTRMQLNREGTSTFDERTDLTYDPAGNFTEAKATLAGGTVDNQCFSYDYQQQLTEAWTPSSADCDPSARSQASLGGPAPYWTSCTTDTIGKNIETGGPHPFGCIDHHLRLRQ</sequence>
<evidence type="ECO:0000313" key="2">
    <source>
        <dbReference type="Proteomes" id="UP000238164"/>
    </source>
</evidence>
<organism evidence="1 2">
    <name type="scientific">Micropruina glycogenica</name>
    <dbReference type="NCBI Taxonomy" id="75385"/>
    <lineage>
        <taxon>Bacteria</taxon>
        <taxon>Bacillati</taxon>
        <taxon>Actinomycetota</taxon>
        <taxon>Actinomycetes</taxon>
        <taxon>Propionibacteriales</taxon>
        <taxon>Nocardioidaceae</taxon>
        <taxon>Micropruina</taxon>
    </lineage>
</organism>
<dbReference type="EMBL" id="LT985188">
    <property type="protein sequence ID" value="SPD87953.1"/>
    <property type="molecule type" value="Genomic_DNA"/>
</dbReference>
<evidence type="ECO:0000313" key="1">
    <source>
        <dbReference type="EMBL" id="SPD87953.1"/>
    </source>
</evidence>
<keyword evidence="2" id="KW-1185">Reference proteome</keyword>
<name>A0A2N9JK61_9ACTN</name>
<dbReference type="KEGG" id="mgg:MPLG2_2923"/>
<gene>
    <name evidence="1" type="ORF">MPLG2_2923</name>
</gene>